<evidence type="ECO:0000259" key="1">
    <source>
        <dbReference type="PROSITE" id="PS51841"/>
    </source>
</evidence>
<dbReference type="InterPro" id="IPR001322">
    <property type="entry name" value="Lamin_tail_dom"/>
</dbReference>
<protein>
    <recommendedName>
        <fullName evidence="1">LTD domain-containing protein</fullName>
    </recommendedName>
</protein>
<dbReference type="AlphaFoldDB" id="A0A834IBA7"/>
<proteinExistence type="predicted"/>
<evidence type="ECO:0000313" key="3">
    <source>
        <dbReference type="Proteomes" id="UP000625711"/>
    </source>
</evidence>
<dbReference type="EMBL" id="JAACXV010006047">
    <property type="protein sequence ID" value="KAF7276589.1"/>
    <property type="molecule type" value="Genomic_DNA"/>
</dbReference>
<organism evidence="2 3">
    <name type="scientific">Rhynchophorus ferrugineus</name>
    <name type="common">Red palm weevil</name>
    <name type="synonym">Curculio ferrugineus</name>
    <dbReference type="NCBI Taxonomy" id="354439"/>
    <lineage>
        <taxon>Eukaryota</taxon>
        <taxon>Metazoa</taxon>
        <taxon>Ecdysozoa</taxon>
        <taxon>Arthropoda</taxon>
        <taxon>Hexapoda</taxon>
        <taxon>Insecta</taxon>
        <taxon>Pterygota</taxon>
        <taxon>Neoptera</taxon>
        <taxon>Endopterygota</taxon>
        <taxon>Coleoptera</taxon>
        <taxon>Polyphaga</taxon>
        <taxon>Cucujiformia</taxon>
        <taxon>Curculionidae</taxon>
        <taxon>Dryophthorinae</taxon>
        <taxon>Rhynchophorus</taxon>
    </lineage>
</organism>
<keyword evidence="3" id="KW-1185">Reference proteome</keyword>
<reference evidence="2" key="1">
    <citation type="submission" date="2020-08" db="EMBL/GenBank/DDBJ databases">
        <title>Genome sequencing and assembly of the red palm weevil Rhynchophorus ferrugineus.</title>
        <authorList>
            <person name="Dias G.B."/>
            <person name="Bergman C.M."/>
            <person name="Manee M."/>
        </authorList>
    </citation>
    <scope>NUCLEOTIDE SEQUENCE</scope>
    <source>
        <strain evidence="2">AA-2017</strain>
        <tissue evidence="2">Whole larva</tissue>
    </source>
</reference>
<feature type="domain" description="LTD" evidence="1">
    <location>
        <begin position="19"/>
        <end position="163"/>
    </location>
</feature>
<name>A0A834IBA7_RHYFE</name>
<feature type="non-terminal residue" evidence="2">
    <location>
        <position position="232"/>
    </location>
</feature>
<dbReference type="Pfam" id="PF00932">
    <property type="entry name" value="LTD"/>
    <property type="match status" value="1"/>
</dbReference>
<dbReference type="PROSITE" id="PS51841">
    <property type="entry name" value="LTD"/>
    <property type="match status" value="1"/>
</dbReference>
<sequence length="232" mass="25826">MQNFKTYALTTSLALLGISSFYTSAYAQLMFNQYIDGNNNKKGLEIYNPDNSTVNLADYEIRQFNNGSTSHSLSVVLEGTLSSKAHYIVGRNELKEELGESVNQVANLAFNGDDALVLYYKGTPIDRFGRIGEQPEKGWGTTVFSKDNSFQRRQNSNDVTQIDPTSAFNLDQSWQAWSNRNDFSNLTGITVTPPTNASLSCSSEDTAIADLNTAKQNQEYTVRGVITADYRY</sequence>
<gene>
    <name evidence="2" type="ORF">GWI33_010054</name>
</gene>
<dbReference type="OrthoDB" id="10069759at2759"/>
<evidence type="ECO:0000313" key="2">
    <source>
        <dbReference type="EMBL" id="KAF7276589.1"/>
    </source>
</evidence>
<comment type="caution">
    <text evidence="2">The sequence shown here is derived from an EMBL/GenBank/DDBJ whole genome shotgun (WGS) entry which is preliminary data.</text>
</comment>
<dbReference type="Proteomes" id="UP000625711">
    <property type="component" value="Unassembled WGS sequence"/>
</dbReference>
<accession>A0A834IBA7</accession>